<keyword evidence="5 6" id="KW-0472">Membrane</keyword>
<evidence type="ECO:0000256" key="3">
    <source>
        <dbReference type="ARBA" id="ARBA00022692"/>
    </source>
</evidence>
<evidence type="ECO:0000313" key="7">
    <source>
        <dbReference type="EMBL" id="VAW79069.1"/>
    </source>
</evidence>
<proteinExistence type="predicted"/>
<evidence type="ECO:0000256" key="4">
    <source>
        <dbReference type="ARBA" id="ARBA00022989"/>
    </source>
</evidence>
<comment type="subcellular location">
    <subcellularLocation>
        <location evidence="1">Cell membrane</location>
        <topology evidence="1">Multi-pass membrane protein</topology>
    </subcellularLocation>
</comment>
<protein>
    <recommendedName>
        <fullName evidence="8">ATP synthase protein I</fullName>
    </recommendedName>
</protein>
<accession>A0A3B0YXZ5</accession>
<dbReference type="InterPro" id="IPR005598">
    <property type="entry name" value="ATP_synth_I"/>
</dbReference>
<dbReference type="EMBL" id="UOFL01000171">
    <property type="protein sequence ID" value="VAW79069.1"/>
    <property type="molecule type" value="Genomic_DNA"/>
</dbReference>
<name>A0A3B0YXZ5_9ZZZZ</name>
<evidence type="ECO:0000256" key="5">
    <source>
        <dbReference type="ARBA" id="ARBA00023136"/>
    </source>
</evidence>
<evidence type="ECO:0008006" key="8">
    <source>
        <dbReference type="Google" id="ProtNLM"/>
    </source>
</evidence>
<feature type="transmembrane region" description="Helical" evidence="6">
    <location>
        <begin position="63"/>
        <end position="85"/>
    </location>
</feature>
<evidence type="ECO:0000256" key="2">
    <source>
        <dbReference type="ARBA" id="ARBA00022475"/>
    </source>
</evidence>
<organism evidence="7">
    <name type="scientific">hydrothermal vent metagenome</name>
    <dbReference type="NCBI Taxonomy" id="652676"/>
    <lineage>
        <taxon>unclassified sequences</taxon>
        <taxon>metagenomes</taxon>
        <taxon>ecological metagenomes</taxon>
    </lineage>
</organism>
<reference evidence="7" key="1">
    <citation type="submission" date="2018-06" db="EMBL/GenBank/DDBJ databases">
        <authorList>
            <person name="Zhirakovskaya E."/>
        </authorList>
    </citation>
    <scope>NUCLEOTIDE SEQUENCE</scope>
</reference>
<feature type="transmembrane region" description="Helical" evidence="6">
    <location>
        <begin position="7"/>
        <end position="26"/>
    </location>
</feature>
<feature type="transmembrane region" description="Helical" evidence="6">
    <location>
        <begin position="32"/>
        <end position="51"/>
    </location>
</feature>
<dbReference type="Pfam" id="PF03899">
    <property type="entry name" value="ATP-synt_I"/>
    <property type="match status" value="1"/>
</dbReference>
<dbReference type="GO" id="GO:0005886">
    <property type="term" value="C:plasma membrane"/>
    <property type="evidence" value="ECO:0007669"/>
    <property type="project" value="UniProtKB-SubCell"/>
</dbReference>
<keyword evidence="4 6" id="KW-1133">Transmembrane helix</keyword>
<feature type="transmembrane region" description="Helical" evidence="6">
    <location>
        <begin position="97"/>
        <end position="114"/>
    </location>
</feature>
<dbReference type="AlphaFoldDB" id="A0A3B0YXZ5"/>
<keyword evidence="3 6" id="KW-0812">Transmembrane</keyword>
<evidence type="ECO:0000256" key="6">
    <source>
        <dbReference type="SAM" id="Phobius"/>
    </source>
</evidence>
<evidence type="ECO:0000256" key="1">
    <source>
        <dbReference type="ARBA" id="ARBA00004651"/>
    </source>
</evidence>
<keyword evidence="2" id="KW-1003">Cell membrane</keyword>
<sequence>MQRNIRNLLIFQIIIVLFIAVAFMVMKDTGHMIAALYGGGILLVNTLLFILRLKRTGAKTGQDFALSMYAGAVQRILITIIGFGVGMSSDLLNLPPAPQFIAFVAGYMSYIYAAKAQMP</sequence>
<gene>
    <name evidence="7" type="ORF">MNBD_GAMMA12-368</name>
</gene>